<dbReference type="OrthoDB" id="2897536at2"/>
<name>A0A345HT04_9ACTN</name>
<organism evidence="2 3">
    <name type="scientific">Streptomyces paludis</name>
    <dbReference type="NCBI Taxonomy" id="2282738"/>
    <lineage>
        <taxon>Bacteria</taxon>
        <taxon>Bacillati</taxon>
        <taxon>Actinomycetota</taxon>
        <taxon>Actinomycetes</taxon>
        <taxon>Kitasatosporales</taxon>
        <taxon>Streptomycetaceae</taxon>
        <taxon>Streptomyces</taxon>
    </lineage>
</organism>
<sequence>MTPATPTAGNIYSNALVPDPPSVADWGHITEEREPVPESRTSRGTSVSTVLARRLGSELLRLREAVGLKQPHAAEALGVSVAKVAKVERGWVPVRDLDIKALCELYETRDPKTVASLLALAKADRDRRKAKGWWKQFPELGTQVEYAALEDVAAQVRTQQLNVVPGLLQTADHARALAVGCEAWSGPDEVERVVQARLARQQRLDGANPLQLWAVIAEGVLHQQVGGPSTMRAQLTHLLKLTERPNIKVQILPFTSGAHAGLGGAFNILSFAEPGALDVVYLDTPASSLWVESEQDAARHTTIFEHVVRNSLPPTDSQSLIRRALKEL</sequence>
<dbReference type="KEGG" id="spad:DVK44_21665"/>
<protein>
    <submittedName>
        <fullName evidence="2">XRE family transcriptional regulator</fullName>
    </submittedName>
</protein>
<evidence type="ECO:0000259" key="1">
    <source>
        <dbReference type="PROSITE" id="PS50943"/>
    </source>
</evidence>
<dbReference type="GO" id="GO:0003677">
    <property type="term" value="F:DNA binding"/>
    <property type="evidence" value="ECO:0007669"/>
    <property type="project" value="InterPro"/>
</dbReference>
<dbReference type="Pfam" id="PF13560">
    <property type="entry name" value="HTH_31"/>
    <property type="match status" value="1"/>
</dbReference>
<gene>
    <name evidence="2" type="ORF">DVK44_21665</name>
</gene>
<dbReference type="InterPro" id="IPR043917">
    <property type="entry name" value="DUF5753"/>
</dbReference>
<dbReference type="CDD" id="cd00093">
    <property type="entry name" value="HTH_XRE"/>
    <property type="match status" value="1"/>
</dbReference>
<feature type="domain" description="HTH cro/C1-type" evidence="1">
    <location>
        <begin position="59"/>
        <end position="114"/>
    </location>
</feature>
<evidence type="ECO:0000313" key="2">
    <source>
        <dbReference type="EMBL" id="AXG79828.1"/>
    </source>
</evidence>
<proteinExistence type="predicted"/>
<dbReference type="AlphaFoldDB" id="A0A345HT04"/>
<dbReference type="EMBL" id="CP031194">
    <property type="protein sequence ID" value="AXG79828.1"/>
    <property type="molecule type" value="Genomic_DNA"/>
</dbReference>
<dbReference type="PROSITE" id="PS50943">
    <property type="entry name" value="HTH_CROC1"/>
    <property type="match status" value="1"/>
</dbReference>
<accession>A0A345HT04</accession>
<dbReference type="Proteomes" id="UP000253868">
    <property type="component" value="Chromosome"/>
</dbReference>
<dbReference type="Pfam" id="PF19054">
    <property type="entry name" value="DUF5753"/>
    <property type="match status" value="1"/>
</dbReference>
<dbReference type="InterPro" id="IPR001387">
    <property type="entry name" value="Cro/C1-type_HTH"/>
</dbReference>
<dbReference type="SUPFAM" id="SSF47413">
    <property type="entry name" value="lambda repressor-like DNA-binding domains"/>
    <property type="match status" value="1"/>
</dbReference>
<dbReference type="Gene3D" id="1.10.260.40">
    <property type="entry name" value="lambda repressor-like DNA-binding domains"/>
    <property type="match status" value="1"/>
</dbReference>
<evidence type="ECO:0000313" key="3">
    <source>
        <dbReference type="Proteomes" id="UP000253868"/>
    </source>
</evidence>
<reference evidence="3" key="1">
    <citation type="submission" date="2018-07" db="EMBL/GenBank/DDBJ databases">
        <authorList>
            <person name="Zhao J."/>
        </authorList>
    </citation>
    <scope>NUCLEOTIDE SEQUENCE [LARGE SCALE GENOMIC DNA]</scope>
    <source>
        <strain evidence="3">GSSD-12</strain>
    </source>
</reference>
<dbReference type="InterPro" id="IPR010982">
    <property type="entry name" value="Lambda_DNA-bd_dom_sf"/>
</dbReference>
<keyword evidence="3" id="KW-1185">Reference proteome</keyword>